<accession>A0A7C9M113</accession>
<proteinExistence type="predicted"/>
<feature type="compositionally biased region" description="Basic residues" evidence="1">
    <location>
        <begin position="1"/>
        <end position="18"/>
    </location>
</feature>
<protein>
    <submittedName>
        <fullName evidence="3">Peptidoglycan DD-metalloendopeptidase family protein</fullName>
    </submittedName>
</protein>
<evidence type="ECO:0000259" key="2">
    <source>
        <dbReference type="Pfam" id="PF01551"/>
    </source>
</evidence>
<name>A0A7C9M113_9MICO</name>
<feature type="compositionally biased region" description="Low complexity" evidence="1">
    <location>
        <begin position="19"/>
        <end position="48"/>
    </location>
</feature>
<comment type="caution">
    <text evidence="3">The sequence shown here is derived from an EMBL/GenBank/DDBJ whole genome shotgun (WGS) entry which is preliminary data.</text>
</comment>
<dbReference type="Gene3D" id="2.70.70.10">
    <property type="entry name" value="Glucose Permease (Domain IIA)"/>
    <property type="match status" value="1"/>
</dbReference>
<dbReference type="SUPFAM" id="SSF51261">
    <property type="entry name" value="Duplicated hybrid motif"/>
    <property type="match status" value="1"/>
</dbReference>
<dbReference type="CDD" id="cd12797">
    <property type="entry name" value="M23_peptidase"/>
    <property type="match status" value="1"/>
</dbReference>
<dbReference type="GO" id="GO:0004222">
    <property type="term" value="F:metalloendopeptidase activity"/>
    <property type="evidence" value="ECO:0007669"/>
    <property type="project" value="TreeGrafter"/>
</dbReference>
<dbReference type="Proteomes" id="UP000480122">
    <property type="component" value="Unassembled WGS sequence"/>
</dbReference>
<dbReference type="InterPro" id="IPR011055">
    <property type="entry name" value="Dup_hybrid_motif"/>
</dbReference>
<dbReference type="InterPro" id="IPR050570">
    <property type="entry name" value="Cell_wall_metabolism_enzyme"/>
</dbReference>
<evidence type="ECO:0000313" key="4">
    <source>
        <dbReference type="Proteomes" id="UP000480122"/>
    </source>
</evidence>
<dbReference type="PANTHER" id="PTHR21666">
    <property type="entry name" value="PEPTIDASE-RELATED"/>
    <property type="match status" value="1"/>
</dbReference>
<dbReference type="OrthoDB" id="1099523at2"/>
<dbReference type="PANTHER" id="PTHR21666:SF270">
    <property type="entry name" value="MUREIN HYDROLASE ACTIVATOR ENVC"/>
    <property type="match status" value="1"/>
</dbReference>
<gene>
    <name evidence="3" type="ORF">GLX25_16955</name>
</gene>
<sequence>MNFPQHGRRAAGRPRYRRANPATPATPASTATSAESARPIAAPEAVARPVRRRRASAALRPVMTIGAMTFAGGMLLSTSVPALAVTATDTVARASVYAPAEDSISIRSQTLEVGSEVALEPIDVGDWDVEAAPPPIESSVAGLGDVSLLQADRVVWPVDPSRTASGFGPRIAPCAGCSTFHDGIDFNPGAGATIGSVADGVVITATEAGGGLGVYVEVQHNIGGAVITSLYAHMQYGSLQVAPGQRVTAGQALGAVGTTGQSTGPHLHLEMYGADGVRFDGMSWLSSHVNG</sequence>
<feature type="region of interest" description="Disordered" evidence="1">
    <location>
        <begin position="1"/>
        <end position="52"/>
    </location>
</feature>
<dbReference type="InterPro" id="IPR016047">
    <property type="entry name" value="M23ase_b-sheet_dom"/>
</dbReference>
<dbReference type="AlphaFoldDB" id="A0A7C9M113"/>
<dbReference type="EMBL" id="WODA01000025">
    <property type="protein sequence ID" value="MUN08793.1"/>
    <property type="molecule type" value="Genomic_DNA"/>
</dbReference>
<keyword evidence="4" id="KW-1185">Reference proteome</keyword>
<evidence type="ECO:0000313" key="3">
    <source>
        <dbReference type="EMBL" id="MUN08793.1"/>
    </source>
</evidence>
<evidence type="ECO:0000256" key="1">
    <source>
        <dbReference type="SAM" id="MobiDB-lite"/>
    </source>
</evidence>
<feature type="domain" description="M23ase beta-sheet core" evidence="2">
    <location>
        <begin position="180"/>
        <end position="273"/>
    </location>
</feature>
<reference evidence="3 4" key="1">
    <citation type="submission" date="2019-11" db="EMBL/GenBank/DDBJ databases">
        <title>Agromyces kandeliae sp. nov., isolated from mangrove soil.</title>
        <authorList>
            <person name="Wang R."/>
        </authorList>
    </citation>
    <scope>NUCLEOTIDE SEQUENCE [LARGE SCALE GENOMIC DNA]</scope>
    <source>
        <strain evidence="3 4">JCM 11431</strain>
    </source>
</reference>
<organism evidence="3 4">
    <name type="scientific">Agromyces luteolus</name>
    <dbReference type="NCBI Taxonomy" id="88373"/>
    <lineage>
        <taxon>Bacteria</taxon>
        <taxon>Bacillati</taxon>
        <taxon>Actinomycetota</taxon>
        <taxon>Actinomycetes</taxon>
        <taxon>Micrococcales</taxon>
        <taxon>Microbacteriaceae</taxon>
        <taxon>Agromyces</taxon>
    </lineage>
</organism>
<dbReference type="Pfam" id="PF01551">
    <property type="entry name" value="Peptidase_M23"/>
    <property type="match status" value="1"/>
</dbReference>